<keyword evidence="2" id="KW-1003">Cell membrane</keyword>
<evidence type="ECO:0000256" key="1">
    <source>
        <dbReference type="ARBA" id="ARBA00004651"/>
    </source>
</evidence>
<sequence length="176" mass="17262">MVLFLNELSCAGVLNVGLALFARARGLNEGGAGLLLTGFAGSAAGALALIAVPARRAAGTAFGVALVAQAALLAALATAASIGPVVAVFVALGALLGVTASLGTSLLQSWCDPEYRGRVLAVLALVAFAAIPLGNLLIGVLSARLGIATALLVHAAIAVAAAAVFLSRPTLRRASL</sequence>
<dbReference type="SUPFAM" id="SSF103473">
    <property type="entry name" value="MFS general substrate transporter"/>
    <property type="match status" value="1"/>
</dbReference>
<feature type="transmembrane region" description="Helical" evidence="6">
    <location>
        <begin position="61"/>
        <end position="80"/>
    </location>
</feature>
<evidence type="ECO:0000313" key="8">
    <source>
        <dbReference type="Proteomes" id="UP000198226"/>
    </source>
</evidence>
<evidence type="ECO:0000256" key="5">
    <source>
        <dbReference type="ARBA" id="ARBA00023136"/>
    </source>
</evidence>
<dbReference type="Gene3D" id="1.20.1250.20">
    <property type="entry name" value="MFS general substrate transporter like domains"/>
    <property type="match status" value="1"/>
</dbReference>
<feature type="transmembrane region" description="Helical" evidence="6">
    <location>
        <begin position="147"/>
        <end position="166"/>
    </location>
</feature>
<evidence type="ECO:0008006" key="9">
    <source>
        <dbReference type="Google" id="ProtNLM"/>
    </source>
</evidence>
<feature type="transmembrane region" description="Helical" evidence="6">
    <location>
        <begin position="119"/>
        <end position="141"/>
    </location>
</feature>
<keyword evidence="3 6" id="KW-0812">Transmembrane</keyword>
<name>A0A1C5KG13_9ACTN</name>
<proteinExistence type="predicted"/>
<keyword evidence="4 6" id="KW-1133">Transmembrane helix</keyword>
<dbReference type="PANTHER" id="PTHR23513">
    <property type="entry name" value="INTEGRAL MEMBRANE EFFLUX PROTEIN-RELATED"/>
    <property type="match status" value="1"/>
</dbReference>
<comment type="subcellular location">
    <subcellularLocation>
        <location evidence="1">Cell membrane</location>
        <topology evidence="1">Multi-pass membrane protein</topology>
    </subcellularLocation>
</comment>
<evidence type="ECO:0000256" key="3">
    <source>
        <dbReference type="ARBA" id="ARBA00022692"/>
    </source>
</evidence>
<dbReference type="PANTHER" id="PTHR23513:SF6">
    <property type="entry name" value="MAJOR FACILITATOR SUPERFAMILY ASSOCIATED DOMAIN-CONTAINING PROTEIN"/>
    <property type="match status" value="1"/>
</dbReference>
<evidence type="ECO:0000256" key="2">
    <source>
        <dbReference type="ARBA" id="ARBA00022475"/>
    </source>
</evidence>
<evidence type="ECO:0000256" key="4">
    <source>
        <dbReference type="ARBA" id="ARBA00022989"/>
    </source>
</evidence>
<dbReference type="AlphaFoldDB" id="A0A1C5KG13"/>
<keyword evidence="8" id="KW-1185">Reference proteome</keyword>
<organism evidence="7 8">
    <name type="scientific">Micromonospora rifamycinica</name>
    <dbReference type="NCBI Taxonomy" id="291594"/>
    <lineage>
        <taxon>Bacteria</taxon>
        <taxon>Bacillati</taxon>
        <taxon>Actinomycetota</taxon>
        <taxon>Actinomycetes</taxon>
        <taxon>Micromonosporales</taxon>
        <taxon>Micromonosporaceae</taxon>
        <taxon>Micromonospora</taxon>
    </lineage>
</organism>
<feature type="transmembrane region" description="Helical" evidence="6">
    <location>
        <begin position="34"/>
        <end position="54"/>
    </location>
</feature>
<reference evidence="8" key="1">
    <citation type="submission" date="2016-06" db="EMBL/GenBank/DDBJ databases">
        <authorList>
            <person name="Varghese N."/>
            <person name="Submissions Spin"/>
        </authorList>
    </citation>
    <scope>NUCLEOTIDE SEQUENCE [LARGE SCALE GENOMIC DNA]</scope>
    <source>
        <strain evidence="8">DSM 44983</strain>
    </source>
</reference>
<dbReference type="EMBL" id="LT607752">
    <property type="protein sequence ID" value="SCG81618.1"/>
    <property type="molecule type" value="Genomic_DNA"/>
</dbReference>
<dbReference type="Proteomes" id="UP000198226">
    <property type="component" value="Chromosome I"/>
</dbReference>
<protein>
    <recommendedName>
        <fullName evidence="9">Major facilitator superfamily (MFS) profile domain-containing protein</fullName>
    </recommendedName>
</protein>
<accession>A0A1C5KG13</accession>
<feature type="transmembrane region" description="Helical" evidence="6">
    <location>
        <begin position="86"/>
        <end position="107"/>
    </location>
</feature>
<dbReference type="GO" id="GO:0005886">
    <property type="term" value="C:plasma membrane"/>
    <property type="evidence" value="ECO:0007669"/>
    <property type="project" value="UniProtKB-SubCell"/>
</dbReference>
<keyword evidence="5 6" id="KW-0472">Membrane</keyword>
<gene>
    <name evidence="7" type="ORF">GA0070623_6005</name>
</gene>
<dbReference type="InterPro" id="IPR036259">
    <property type="entry name" value="MFS_trans_sf"/>
</dbReference>
<evidence type="ECO:0000313" key="7">
    <source>
        <dbReference type="EMBL" id="SCG81618.1"/>
    </source>
</evidence>
<evidence type="ECO:0000256" key="6">
    <source>
        <dbReference type="SAM" id="Phobius"/>
    </source>
</evidence>